<comment type="caution">
    <text evidence="2">The sequence shown here is derived from an EMBL/GenBank/DDBJ whole genome shotgun (WGS) entry which is preliminary data.</text>
</comment>
<dbReference type="EMBL" id="MGDD01000072">
    <property type="protein sequence ID" value="OGL47469.1"/>
    <property type="molecule type" value="Genomic_DNA"/>
</dbReference>
<dbReference type="SUPFAM" id="SSF51126">
    <property type="entry name" value="Pectin lyase-like"/>
    <property type="match status" value="1"/>
</dbReference>
<evidence type="ECO:0000313" key="2">
    <source>
        <dbReference type="EMBL" id="OGL47469.1"/>
    </source>
</evidence>
<dbReference type="Gene3D" id="2.160.20.10">
    <property type="entry name" value="Single-stranded right-handed beta-helix, Pectin lyase-like"/>
    <property type="match status" value="1"/>
</dbReference>
<sequence length="84" mass="8423">MKKLLIFCAMISTFAAFSGITHASVLEVGPGGYATIQAAIDAAASGDTIEVAAGTYPEQITITKSVTITGSDGAVLDGTTLTPT</sequence>
<dbReference type="Proteomes" id="UP000179266">
    <property type="component" value="Unassembled WGS sequence"/>
</dbReference>
<reference evidence="2 3" key="1">
    <citation type="journal article" date="2016" name="Nat. Commun.">
        <title>Thousands of microbial genomes shed light on interconnected biogeochemical processes in an aquifer system.</title>
        <authorList>
            <person name="Anantharaman K."/>
            <person name="Brown C.T."/>
            <person name="Hug L.A."/>
            <person name="Sharon I."/>
            <person name="Castelle C.J."/>
            <person name="Probst A.J."/>
            <person name="Thomas B.C."/>
            <person name="Singh A."/>
            <person name="Wilkins M.J."/>
            <person name="Karaoz U."/>
            <person name="Brodie E.L."/>
            <person name="Williams K.H."/>
            <person name="Hubbard S.S."/>
            <person name="Banfield J.F."/>
        </authorList>
    </citation>
    <scope>NUCLEOTIDE SEQUENCE [LARGE SCALE GENOMIC DNA]</scope>
</reference>
<name>A0A1F7S122_9BACT</name>
<gene>
    <name evidence="2" type="ORF">A2161_17225</name>
</gene>
<dbReference type="AlphaFoldDB" id="A0A1F7S122"/>
<evidence type="ECO:0000256" key="1">
    <source>
        <dbReference type="SAM" id="SignalP"/>
    </source>
</evidence>
<protein>
    <recommendedName>
        <fullName evidence="4">DUF1565 domain-containing protein</fullName>
    </recommendedName>
</protein>
<feature type="signal peptide" evidence="1">
    <location>
        <begin position="1"/>
        <end position="23"/>
    </location>
</feature>
<keyword evidence="1" id="KW-0732">Signal</keyword>
<organism evidence="2 3">
    <name type="scientific">Candidatus Schekmanbacteria bacterium RBG_13_48_7</name>
    <dbReference type="NCBI Taxonomy" id="1817878"/>
    <lineage>
        <taxon>Bacteria</taxon>
        <taxon>Candidatus Schekmaniibacteriota</taxon>
    </lineage>
</organism>
<proteinExistence type="predicted"/>
<evidence type="ECO:0008006" key="4">
    <source>
        <dbReference type="Google" id="ProtNLM"/>
    </source>
</evidence>
<dbReference type="InterPro" id="IPR011050">
    <property type="entry name" value="Pectin_lyase_fold/virulence"/>
</dbReference>
<feature type="chain" id="PRO_5009532338" description="DUF1565 domain-containing protein" evidence="1">
    <location>
        <begin position="24"/>
        <end position="84"/>
    </location>
</feature>
<evidence type="ECO:0000313" key="3">
    <source>
        <dbReference type="Proteomes" id="UP000179266"/>
    </source>
</evidence>
<accession>A0A1F7S122</accession>
<dbReference type="InterPro" id="IPR012334">
    <property type="entry name" value="Pectin_lyas_fold"/>
</dbReference>